<dbReference type="Proteomes" id="UP000198733">
    <property type="component" value="Unassembled WGS sequence"/>
</dbReference>
<dbReference type="RefSeq" id="WP_092503963.1">
    <property type="nucleotide sequence ID" value="NZ_FOEH01000002.1"/>
</dbReference>
<protein>
    <recommendedName>
        <fullName evidence="4">DUF1641 domain-containing protein</fullName>
    </recommendedName>
</protein>
<accession>A0A1H9EBV6</accession>
<gene>
    <name evidence="2" type="ORF">SAMN05216232_1975</name>
</gene>
<proteinExistence type="predicted"/>
<keyword evidence="1" id="KW-0175">Coiled coil</keyword>
<keyword evidence="3" id="KW-1185">Reference proteome</keyword>
<feature type="coiled-coil region" evidence="1">
    <location>
        <begin position="32"/>
        <end position="63"/>
    </location>
</feature>
<organism evidence="2 3">
    <name type="scientific">Virgibacillus subterraneus</name>
    <dbReference type="NCBI Taxonomy" id="621109"/>
    <lineage>
        <taxon>Bacteria</taxon>
        <taxon>Bacillati</taxon>
        <taxon>Bacillota</taxon>
        <taxon>Bacilli</taxon>
        <taxon>Bacillales</taxon>
        <taxon>Bacillaceae</taxon>
        <taxon>Virgibacillus</taxon>
    </lineage>
</organism>
<comment type="caution">
    <text evidence="2">The sequence shown here is derived from an EMBL/GenBank/DDBJ whole genome shotgun (WGS) entry which is preliminary data.</text>
</comment>
<name>A0A1H9EBV6_9BACI</name>
<sequence length="146" mass="16803">MSKYDDLADKIKFDPLKTGEIKRPDFSNMVDTDQMEKEIQETLKEKEEYKQSVLNTLKNIENNTADIGSLISLVQQSNENQEEVLDVIQSIMEISTAKTIEEADSKYRHVMDKANKLNSDVKTIDGLITHGKMLWIGVKMYFENPQ</sequence>
<evidence type="ECO:0000256" key="1">
    <source>
        <dbReference type="SAM" id="Coils"/>
    </source>
</evidence>
<reference evidence="2 3" key="1">
    <citation type="submission" date="2016-10" db="EMBL/GenBank/DDBJ databases">
        <authorList>
            <person name="Varghese N."/>
            <person name="Submissions S."/>
        </authorList>
    </citation>
    <scope>NUCLEOTIDE SEQUENCE [LARGE SCALE GENOMIC DNA]</scope>
    <source>
        <strain evidence="2 3">CGMCC 1.7734</strain>
    </source>
</reference>
<evidence type="ECO:0000313" key="2">
    <source>
        <dbReference type="EMBL" id="SEQ23181.1"/>
    </source>
</evidence>
<dbReference type="EMBL" id="FOEH01000002">
    <property type="protein sequence ID" value="SEQ23181.1"/>
    <property type="molecule type" value="Genomic_DNA"/>
</dbReference>
<evidence type="ECO:0008006" key="4">
    <source>
        <dbReference type="Google" id="ProtNLM"/>
    </source>
</evidence>
<evidence type="ECO:0000313" key="3">
    <source>
        <dbReference type="Proteomes" id="UP000198733"/>
    </source>
</evidence>